<sequence length="302" mass="34681">MQEIQQKFCQEGYIGNRSIYTSVFLAQKLQKPLLIEGPPGVGKTEIAKVLAKIHHTQLIRLQCYEGLDSYNALYDWNYQKQLLYLKANSDVNEERLYSEDFLLKRPLLHAITSSKNVVLLIDEIDRADEEFESFLLEILSDWQISIPETGTVTAQHIPYTILTSNRKRPLSNALRRRCLYLWIDYPSFDKELEILQTHVPQINTKLAGEICGFVQAIRDMSLAKRPGVAETIDWAMSLTLLNASHLEPQIVDELLGVVFKNNSDIEQVKSVLPDLMEQIAKTREHKEPLQKLRTLMAIATNE</sequence>
<dbReference type="PANTHER" id="PTHR42759:SF1">
    <property type="entry name" value="MAGNESIUM-CHELATASE SUBUNIT CHLD"/>
    <property type="match status" value="1"/>
</dbReference>
<evidence type="ECO:0000313" key="3">
    <source>
        <dbReference type="Proteomes" id="UP000326354"/>
    </source>
</evidence>
<dbReference type="SMART" id="SM00382">
    <property type="entry name" value="AAA"/>
    <property type="match status" value="1"/>
</dbReference>
<dbReference type="GO" id="GO:0005524">
    <property type="term" value="F:ATP binding"/>
    <property type="evidence" value="ECO:0007669"/>
    <property type="project" value="InterPro"/>
</dbReference>
<dbReference type="InterPro" id="IPR027417">
    <property type="entry name" value="P-loop_NTPase"/>
</dbReference>
<organism evidence="2 3">
    <name type="scientific">Uabimicrobium amorphum</name>
    <dbReference type="NCBI Taxonomy" id="2596890"/>
    <lineage>
        <taxon>Bacteria</taxon>
        <taxon>Pseudomonadati</taxon>
        <taxon>Planctomycetota</taxon>
        <taxon>Candidatus Uabimicrobiia</taxon>
        <taxon>Candidatus Uabimicrobiales</taxon>
        <taxon>Candidatus Uabimicrobiaceae</taxon>
        <taxon>Candidatus Uabimicrobium</taxon>
    </lineage>
</organism>
<gene>
    <name evidence="2" type="ORF">UABAM_01291</name>
</gene>
<dbReference type="Gene3D" id="3.40.50.300">
    <property type="entry name" value="P-loop containing nucleotide triphosphate hydrolases"/>
    <property type="match status" value="1"/>
</dbReference>
<dbReference type="InterPro" id="IPR011704">
    <property type="entry name" value="ATPase_dyneun-rel_AAA"/>
</dbReference>
<dbReference type="EMBL" id="AP019860">
    <property type="protein sequence ID" value="BBM82948.1"/>
    <property type="molecule type" value="Genomic_DNA"/>
</dbReference>
<dbReference type="RefSeq" id="WP_151967173.1">
    <property type="nucleotide sequence ID" value="NZ_AP019860.1"/>
</dbReference>
<dbReference type="KEGG" id="uam:UABAM_01291"/>
<accession>A0A5S9IJE2</accession>
<proteinExistence type="predicted"/>
<reference evidence="2 3" key="1">
    <citation type="submission" date="2019-08" db="EMBL/GenBank/DDBJ databases">
        <title>Complete genome sequence of Candidatus Uab amorphum.</title>
        <authorList>
            <person name="Shiratori T."/>
            <person name="Suzuki S."/>
            <person name="Kakizawa Y."/>
            <person name="Ishida K."/>
        </authorList>
    </citation>
    <scope>NUCLEOTIDE SEQUENCE [LARGE SCALE GENOMIC DNA]</scope>
    <source>
        <strain evidence="2 3">SRT547</strain>
    </source>
</reference>
<dbReference type="InterPro" id="IPR050764">
    <property type="entry name" value="CbbQ/NirQ/NorQ/GpvN"/>
</dbReference>
<dbReference type="AlphaFoldDB" id="A0A5S9IJE2"/>
<evidence type="ECO:0000259" key="1">
    <source>
        <dbReference type="SMART" id="SM00382"/>
    </source>
</evidence>
<protein>
    <submittedName>
        <fullName evidence="2">MoxR-like ATPase</fullName>
    </submittedName>
</protein>
<dbReference type="OrthoDB" id="9783370at2"/>
<keyword evidence="3" id="KW-1185">Reference proteome</keyword>
<dbReference type="Pfam" id="PF07728">
    <property type="entry name" value="AAA_5"/>
    <property type="match status" value="1"/>
</dbReference>
<evidence type="ECO:0000313" key="2">
    <source>
        <dbReference type="EMBL" id="BBM82948.1"/>
    </source>
</evidence>
<dbReference type="GO" id="GO:0016887">
    <property type="term" value="F:ATP hydrolysis activity"/>
    <property type="evidence" value="ECO:0007669"/>
    <property type="project" value="InterPro"/>
</dbReference>
<name>A0A5S9IJE2_UABAM</name>
<feature type="domain" description="AAA+ ATPase" evidence="1">
    <location>
        <begin position="29"/>
        <end position="184"/>
    </location>
</feature>
<dbReference type="SUPFAM" id="SSF52540">
    <property type="entry name" value="P-loop containing nucleoside triphosphate hydrolases"/>
    <property type="match status" value="1"/>
</dbReference>
<dbReference type="CDD" id="cd00009">
    <property type="entry name" value="AAA"/>
    <property type="match status" value="1"/>
</dbReference>
<dbReference type="Proteomes" id="UP000326354">
    <property type="component" value="Chromosome"/>
</dbReference>
<dbReference type="InterPro" id="IPR003593">
    <property type="entry name" value="AAA+_ATPase"/>
</dbReference>
<dbReference type="PANTHER" id="PTHR42759">
    <property type="entry name" value="MOXR FAMILY PROTEIN"/>
    <property type="match status" value="1"/>
</dbReference>